<evidence type="ECO:0000256" key="1">
    <source>
        <dbReference type="ARBA" id="ARBA00023002"/>
    </source>
</evidence>
<dbReference type="InterPro" id="IPR036250">
    <property type="entry name" value="AcylCo_DH-like_C"/>
</dbReference>
<accession>A0A2G8IYR4</accession>
<dbReference type="Gene3D" id="2.40.110.10">
    <property type="entry name" value="Butyryl-CoA Dehydrogenase, subunit A, domain 2"/>
    <property type="match status" value="1"/>
</dbReference>
<dbReference type="InterPro" id="IPR046373">
    <property type="entry name" value="Acyl-CoA_Oxase/DH_mid-dom_sf"/>
</dbReference>
<reference evidence="4 5" key="1">
    <citation type="submission" date="2017-11" db="EMBL/GenBank/DDBJ databases">
        <title>Draft genome sequence of Bacillus pumilus 51_5il from lake Gorkoye (Russia: Novosibirsk region).</title>
        <authorList>
            <person name="Shipova A.A."/>
            <person name="Rozanov A.S."/>
            <person name="Bryanskaya A.V."/>
            <person name="Peltek S.E."/>
        </authorList>
    </citation>
    <scope>NUCLEOTIDE SEQUENCE [LARGE SCALE GENOMIC DNA]</scope>
    <source>
        <strain evidence="4 5">51_5il</strain>
    </source>
</reference>
<dbReference type="InterPro" id="IPR037069">
    <property type="entry name" value="AcylCoA_DH/ox_N_sf"/>
</dbReference>
<dbReference type="EMBL" id="PEKP01000002">
    <property type="protein sequence ID" value="PIK28591.1"/>
    <property type="molecule type" value="Genomic_DNA"/>
</dbReference>
<gene>
    <name evidence="4" type="ORF">CTV99_00550</name>
</gene>
<evidence type="ECO:0000313" key="4">
    <source>
        <dbReference type="EMBL" id="PIK28591.1"/>
    </source>
</evidence>
<dbReference type="CDD" id="cd00567">
    <property type="entry name" value="ACAD"/>
    <property type="match status" value="1"/>
</dbReference>
<evidence type="ECO:0000313" key="5">
    <source>
        <dbReference type="Proteomes" id="UP000230768"/>
    </source>
</evidence>
<proteinExistence type="predicted"/>
<evidence type="ECO:0000259" key="2">
    <source>
        <dbReference type="Pfam" id="PF02771"/>
    </source>
</evidence>
<organism evidence="4 5">
    <name type="scientific">Bacillus pumilus</name>
    <name type="common">Bacillus mesentericus</name>
    <dbReference type="NCBI Taxonomy" id="1408"/>
    <lineage>
        <taxon>Bacteria</taxon>
        <taxon>Bacillati</taxon>
        <taxon>Bacillota</taxon>
        <taxon>Bacilli</taxon>
        <taxon>Bacillales</taxon>
        <taxon>Bacillaceae</taxon>
        <taxon>Bacillus</taxon>
    </lineage>
</organism>
<dbReference type="GO" id="GO:0003995">
    <property type="term" value="F:acyl-CoA dehydrogenase activity"/>
    <property type="evidence" value="ECO:0007669"/>
    <property type="project" value="TreeGrafter"/>
</dbReference>
<evidence type="ECO:0008006" key="6">
    <source>
        <dbReference type="Google" id="ProtNLM"/>
    </source>
</evidence>
<dbReference type="Pfam" id="PF08028">
    <property type="entry name" value="Acyl-CoA_dh_2"/>
    <property type="match status" value="1"/>
</dbReference>
<dbReference type="GO" id="GO:0050660">
    <property type="term" value="F:flavin adenine dinucleotide binding"/>
    <property type="evidence" value="ECO:0007669"/>
    <property type="project" value="InterPro"/>
</dbReference>
<dbReference type="Pfam" id="PF02771">
    <property type="entry name" value="Acyl-CoA_dh_N"/>
    <property type="match status" value="1"/>
</dbReference>
<feature type="domain" description="Acyl-CoA dehydrogenase C-terminal" evidence="3">
    <location>
        <begin position="248"/>
        <end position="373"/>
    </location>
</feature>
<dbReference type="PIRSF" id="PIRSF016578">
    <property type="entry name" value="HsaA"/>
    <property type="match status" value="1"/>
</dbReference>
<dbReference type="Gene3D" id="1.10.540.10">
    <property type="entry name" value="Acyl-CoA dehydrogenase/oxidase, N-terminal domain"/>
    <property type="match status" value="1"/>
</dbReference>
<dbReference type="SUPFAM" id="SSF47203">
    <property type="entry name" value="Acyl-CoA dehydrogenase C-terminal domain-like"/>
    <property type="match status" value="1"/>
</dbReference>
<dbReference type="Gene3D" id="1.20.140.10">
    <property type="entry name" value="Butyryl-CoA Dehydrogenase, subunit A, domain 3"/>
    <property type="match status" value="1"/>
</dbReference>
<evidence type="ECO:0000259" key="3">
    <source>
        <dbReference type="Pfam" id="PF08028"/>
    </source>
</evidence>
<protein>
    <recommendedName>
        <fullName evidence="6">Acyl-CoA dehydrogenase</fullName>
    </recommendedName>
</protein>
<dbReference type="InterPro" id="IPR009100">
    <property type="entry name" value="AcylCoA_DH/oxidase_NM_dom_sf"/>
</dbReference>
<dbReference type="Proteomes" id="UP000230768">
    <property type="component" value="Unassembled WGS sequence"/>
</dbReference>
<dbReference type="InterPro" id="IPR013786">
    <property type="entry name" value="AcylCoA_DH/ox_N"/>
</dbReference>
<sequence>MNVKLTELRQETIDRLVLHFSERARQLDAECQFPHQNVDELIECGLHVANMPKEDGGLGYGFEETVTLLSQIAKGCASTGLIMAMHYYSLGAFSEVLSSEQQSSVFDDIRRSGELIASVSDPNVIFIYQRKQMDGIPTITAEKTDGGYLVSGTKFTVTGAPRIKYLPIYCEYAPSSCTSQYGMTALLMTLPSEGAAIEESWNYSGMRASMSHHIHFDQVFIPDDHLIGREGYAIEDTENLIYWFRLAVTAVYYGIAKAAYEHALDMTYQKNDRISKKKTAFLPGQQFRIADMKMKLDVAHSQLMACAQQADNEKAQNHYTSELYTKTLITKHFVTQAAEEIVQLASQVEGFSSLQQGSFLERLSRDVKAAKFHPPSEDLLKEVIAKKELGIIPLKNRWV</sequence>
<dbReference type="SUPFAM" id="SSF56645">
    <property type="entry name" value="Acyl-CoA dehydrogenase NM domain-like"/>
    <property type="match status" value="1"/>
</dbReference>
<dbReference type="PANTHER" id="PTHR43884">
    <property type="entry name" value="ACYL-COA DEHYDROGENASE"/>
    <property type="match status" value="1"/>
</dbReference>
<dbReference type="PANTHER" id="PTHR43884:SF25">
    <property type="entry name" value="ACYL-COA DEHYDROGENASE YDBM-RELATED"/>
    <property type="match status" value="1"/>
</dbReference>
<dbReference type="AlphaFoldDB" id="A0A2G8IYR4"/>
<keyword evidence="1" id="KW-0560">Oxidoreductase</keyword>
<feature type="domain" description="Acyl-CoA dehydrogenase/oxidase N-terminal" evidence="2">
    <location>
        <begin position="18"/>
        <end position="102"/>
    </location>
</feature>
<dbReference type="InterPro" id="IPR013107">
    <property type="entry name" value="Acyl-CoA_DH_C"/>
</dbReference>
<comment type="caution">
    <text evidence="4">The sequence shown here is derived from an EMBL/GenBank/DDBJ whole genome shotgun (WGS) entry which is preliminary data.</text>
</comment>
<name>A0A2G8IYR4_BACPU</name>